<gene>
    <name evidence="1" type="ORF">C9I89_08375</name>
</gene>
<organism evidence="1 2">
    <name type="scientific">Photobacterium lipolyticum</name>
    <dbReference type="NCBI Taxonomy" id="266810"/>
    <lineage>
        <taxon>Bacteria</taxon>
        <taxon>Pseudomonadati</taxon>
        <taxon>Pseudomonadota</taxon>
        <taxon>Gammaproteobacteria</taxon>
        <taxon>Vibrionales</taxon>
        <taxon>Vibrionaceae</taxon>
        <taxon>Photobacterium</taxon>
    </lineage>
</organism>
<proteinExistence type="predicted"/>
<comment type="caution">
    <text evidence="1">The sequence shown here is derived from an EMBL/GenBank/DDBJ whole genome shotgun (WGS) entry which is preliminary data.</text>
</comment>
<dbReference type="AlphaFoldDB" id="A0A2T3N0H9"/>
<keyword evidence="2" id="KW-1185">Reference proteome</keyword>
<reference evidence="1 2" key="1">
    <citation type="submission" date="2018-03" db="EMBL/GenBank/DDBJ databases">
        <title>Whole genome sequencing of Histamine producing bacteria.</title>
        <authorList>
            <person name="Butler K."/>
        </authorList>
    </citation>
    <scope>NUCLEOTIDE SEQUENCE [LARGE SCALE GENOMIC DNA]</scope>
    <source>
        <strain evidence="1 2">DSM 16190</strain>
    </source>
</reference>
<dbReference type="Proteomes" id="UP000240904">
    <property type="component" value="Unassembled WGS sequence"/>
</dbReference>
<protein>
    <submittedName>
        <fullName evidence="1">Uncharacterized protein</fullName>
    </submittedName>
</protein>
<evidence type="ECO:0000313" key="1">
    <source>
        <dbReference type="EMBL" id="PSW05738.1"/>
    </source>
</evidence>
<sequence>MVLVTLTLRWIAVQSFIIFKRILNILNMVGQGREIAKQNVLLVELFSEVLYMEFGMLHGKVKTVNKSA</sequence>
<dbReference type="EMBL" id="PYMC01000004">
    <property type="protein sequence ID" value="PSW05738.1"/>
    <property type="molecule type" value="Genomic_DNA"/>
</dbReference>
<name>A0A2T3N0H9_9GAMM</name>
<evidence type="ECO:0000313" key="2">
    <source>
        <dbReference type="Proteomes" id="UP000240904"/>
    </source>
</evidence>
<accession>A0A2T3N0H9</accession>